<feature type="transmembrane region" description="Helical" evidence="2">
    <location>
        <begin position="42"/>
        <end position="60"/>
    </location>
</feature>
<dbReference type="Pfam" id="PF05569">
    <property type="entry name" value="Peptidase_M56"/>
    <property type="match status" value="1"/>
</dbReference>
<feature type="transmembrane region" description="Helical" evidence="2">
    <location>
        <begin position="328"/>
        <end position="348"/>
    </location>
</feature>
<keyword evidence="2" id="KW-1133">Transmembrane helix</keyword>
<dbReference type="InterPro" id="IPR052173">
    <property type="entry name" value="Beta-lactam_resp_regulator"/>
</dbReference>
<protein>
    <recommendedName>
        <fullName evidence="7">BlaR1 family beta-lactam sensor/signal transducer</fullName>
    </recommendedName>
</protein>
<evidence type="ECO:0008006" key="7">
    <source>
        <dbReference type="Google" id="ProtNLM"/>
    </source>
</evidence>
<evidence type="ECO:0000256" key="1">
    <source>
        <dbReference type="ARBA" id="ARBA00011075"/>
    </source>
</evidence>
<dbReference type="AlphaFoldDB" id="A0A8E2LBI2"/>
<feature type="transmembrane region" description="Helical" evidence="2">
    <location>
        <begin position="6"/>
        <end position="30"/>
    </location>
</feature>
<comment type="caution">
    <text evidence="5">The sequence shown here is derived from an EMBL/GenBank/DDBJ whole genome shotgun (WGS) entry which is preliminary data.</text>
</comment>
<evidence type="ECO:0000313" key="6">
    <source>
        <dbReference type="Proteomes" id="UP000189761"/>
    </source>
</evidence>
<feature type="transmembrane region" description="Helical" evidence="2">
    <location>
        <begin position="114"/>
        <end position="137"/>
    </location>
</feature>
<dbReference type="GO" id="GO:0008658">
    <property type="term" value="F:penicillin binding"/>
    <property type="evidence" value="ECO:0007669"/>
    <property type="project" value="InterPro"/>
</dbReference>
<feature type="domain" description="Penicillin-binding protein transpeptidase" evidence="3">
    <location>
        <begin position="384"/>
        <end position="594"/>
    </location>
</feature>
<gene>
    <name evidence="5" type="ORF">BWZ43_23450</name>
</gene>
<dbReference type="Proteomes" id="UP000189761">
    <property type="component" value="Unassembled WGS sequence"/>
</dbReference>
<sequence>MMGTNILRFLLSVLVVSLLILIILLIKKVLKKHMSQQVHYKIWYFLFIPLITLIFPWNFLRVGEKLEYFKSLLSFNTNTTPKHKQLSTVQPSETVNNNLIHDFTLSVNKKTPDFFNHTFIVCWVIGMIFFLGVALYANYQISKMKKGATTIHDLKTNELLDACKKVVGVKRNIIVQESSLITSPITLGILQPYIFLPHKTLEEFSLNKLKYVFLHELSHHKRKDVFINYVMWAFQIIYWFNPLVWIALKRMRIDRELACDASVLNLLDESGYIEYGYTIIEYADKKHNYAFGQFSSGIGGTKQQIKQRIQNIANYTGDSKLMKWKDKLIYICLGIIVVLPSSFISATASTDDVYHFNEKNAIYENLSSYFDNYQGSVVLFDSANKQYRIYNREMSKQRVSPDSTYKIYSALFALESNVISPRRNKQIWDGTVYPIKEWNTNQNLSTALQNSVNWYFQHLDQKVGKKQLQSNFHKINYGNEDLSGGLDNYWIESSLKISPIEQVQLLYALGENRLGFKEENIHAVKKALFIDKKNQGQLYGKTGTGKVNGKNINGWFIGFVKKNNHSYYFAINIQNKNGHATGKKAAEIARRILKDKHIF</sequence>
<organism evidence="5 6">
    <name type="scientific">Heyndrickxia oleronia</name>
    <dbReference type="NCBI Taxonomy" id="38875"/>
    <lineage>
        <taxon>Bacteria</taxon>
        <taxon>Bacillati</taxon>
        <taxon>Bacillota</taxon>
        <taxon>Bacilli</taxon>
        <taxon>Bacillales</taxon>
        <taxon>Bacillaceae</taxon>
        <taxon>Heyndrickxia</taxon>
    </lineage>
</organism>
<evidence type="ECO:0000259" key="3">
    <source>
        <dbReference type="Pfam" id="PF00905"/>
    </source>
</evidence>
<dbReference type="SUPFAM" id="SSF56601">
    <property type="entry name" value="beta-lactamase/transpeptidase-like"/>
    <property type="match status" value="1"/>
</dbReference>
<evidence type="ECO:0000256" key="2">
    <source>
        <dbReference type="SAM" id="Phobius"/>
    </source>
</evidence>
<keyword evidence="2" id="KW-0812">Transmembrane</keyword>
<dbReference type="EMBL" id="MTLA01000403">
    <property type="protein sequence ID" value="OOP65965.1"/>
    <property type="molecule type" value="Genomic_DNA"/>
</dbReference>
<dbReference type="PANTHER" id="PTHR34978:SF3">
    <property type="entry name" value="SLR0241 PROTEIN"/>
    <property type="match status" value="1"/>
</dbReference>
<dbReference type="NCBIfam" id="NF000326">
    <property type="entry name" value="blaR1_generic"/>
    <property type="match status" value="1"/>
</dbReference>
<dbReference type="InterPro" id="IPR001460">
    <property type="entry name" value="PCN-bd_Tpept"/>
</dbReference>
<dbReference type="InterPro" id="IPR012338">
    <property type="entry name" value="Beta-lactam/transpept-like"/>
</dbReference>
<feature type="transmembrane region" description="Helical" evidence="2">
    <location>
        <begin position="179"/>
        <end position="196"/>
    </location>
</feature>
<comment type="similarity">
    <text evidence="1">Belongs to the peptidase M56 family.</text>
</comment>
<evidence type="ECO:0000313" key="5">
    <source>
        <dbReference type="EMBL" id="OOP65965.1"/>
    </source>
</evidence>
<keyword evidence="2" id="KW-0472">Membrane</keyword>
<name>A0A8E2LBI2_9BACI</name>
<feature type="domain" description="Peptidase M56" evidence="4">
    <location>
        <begin position="10"/>
        <end position="312"/>
    </location>
</feature>
<feature type="transmembrane region" description="Helical" evidence="2">
    <location>
        <begin position="226"/>
        <end position="248"/>
    </location>
</feature>
<evidence type="ECO:0000259" key="4">
    <source>
        <dbReference type="Pfam" id="PF05569"/>
    </source>
</evidence>
<accession>A0A8E2LBI2</accession>
<proteinExistence type="inferred from homology"/>
<keyword evidence="6" id="KW-1185">Reference proteome</keyword>
<dbReference type="InterPro" id="IPR008756">
    <property type="entry name" value="Peptidase_M56"/>
</dbReference>
<dbReference type="Gene3D" id="3.40.710.10">
    <property type="entry name" value="DD-peptidase/beta-lactamase superfamily"/>
    <property type="match status" value="1"/>
</dbReference>
<reference evidence="5 6" key="1">
    <citation type="submission" date="2017-01" db="EMBL/GenBank/DDBJ databases">
        <title>Draft genome sequence of Bacillus oleronius.</title>
        <authorList>
            <person name="Allam M."/>
        </authorList>
    </citation>
    <scope>NUCLEOTIDE SEQUENCE [LARGE SCALE GENOMIC DNA]</scope>
    <source>
        <strain evidence="5 6">DSM 9356</strain>
    </source>
</reference>
<dbReference type="CDD" id="cd07341">
    <property type="entry name" value="M56_BlaR1_MecR1_like"/>
    <property type="match status" value="1"/>
</dbReference>
<dbReference type="PANTHER" id="PTHR34978">
    <property type="entry name" value="POSSIBLE SENSOR-TRANSDUCER PROTEIN BLAR"/>
    <property type="match status" value="1"/>
</dbReference>
<dbReference type="Pfam" id="PF00905">
    <property type="entry name" value="Transpeptidase"/>
    <property type="match status" value="1"/>
</dbReference>